<sequence length="100" mass="10310">MKHTFALSIAVASLASLAVISQPAHASETPPPAIAKTTKGGGKCASGKCGTEKIYGKAKINQDPQDRLVRTRDGKCGLTAQGYDVAETPLKKLAEGVCGQ</sequence>
<name>A0A0N9W7N8_PSEFL</name>
<feature type="signal peptide" evidence="2">
    <location>
        <begin position="1"/>
        <end position="26"/>
    </location>
</feature>
<accession>A0A0N9W7N8</accession>
<proteinExistence type="predicted"/>
<keyword evidence="2" id="KW-0732">Signal</keyword>
<evidence type="ECO:0000313" key="3">
    <source>
        <dbReference type="EMBL" id="ALI02901.1"/>
    </source>
</evidence>
<reference evidence="4" key="1">
    <citation type="submission" date="2015-09" db="EMBL/GenBank/DDBJ databases">
        <title>Whole genome sequence of Pseudomonas fluorescens FW300-N2E3.</title>
        <authorList>
            <person name="Ray J."/>
            <person name="Melnyk R."/>
            <person name="Deutschbauer A."/>
        </authorList>
    </citation>
    <scope>NUCLEOTIDE SEQUENCE [LARGE SCALE GENOMIC DNA]</scope>
    <source>
        <strain evidence="4">FW300-N2E3</strain>
    </source>
</reference>
<feature type="chain" id="PRO_5006039929" description="Secreted protein" evidence="2">
    <location>
        <begin position="27"/>
        <end position="100"/>
    </location>
</feature>
<evidence type="ECO:0000313" key="4">
    <source>
        <dbReference type="Proteomes" id="UP000066487"/>
    </source>
</evidence>
<organism evidence="3 4">
    <name type="scientific">Pseudomonas fluorescens</name>
    <dbReference type="NCBI Taxonomy" id="294"/>
    <lineage>
        <taxon>Bacteria</taxon>
        <taxon>Pseudomonadati</taxon>
        <taxon>Pseudomonadota</taxon>
        <taxon>Gammaproteobacteria</taxon>
        <taxon>Pseudomonadales</taxon>
        <taxon>Pseudomonadaceae</taxon>
        <taxon>Pseudomonas</taxon>
    </lineage>
</organism>
<feature type="region of interest" description="Disordered" evidence="1">
    <location>
        <begin position="22"/>
        <end position="41"/>
    </location>
</feature>
<evidence type="ECO:0000256" key="1">
    <source>
        <dbReference type="SAM" id="MobiDB-lite"/>
    </source>
</evidence>
<dbReference type="OrthoDB" id="8591827at2"/>
<dbReference type="EMBL" id="CP012830">
    <property type="protein sequence ID" value="ALI02901.1"/>
    <property type="molecule type" value="Genomic_DNA"/>
</dbReference>
<dbReference type="AlphaFoldDB" id="A0A0N9W7N8"/>
<evidence type="ECO:0000256" key="2">
    <source>
        <dbReference type="SAM" id="SignalP"/>
    </source>
</evidence>
<gene>
    <name evidence="3" type="ORF">AO353_18120</name>
</gene>
<protein>
    <recommendedName>
        <fullName evidence="5">Secreted protein</fullName>
    </recommendedName>
</protein>
<reference evidence="3 4" key="2">
    <citation type="journal article" date="2018" name="Nature">
        <title>Mutant phenotypes for thousands of bacterial genes of unknown function.</title>
        <authorList>
            <person name="Price M.N."/>
            <person name="Wetmore K.M."/>
            <person name="Waters R.J."/>
            <person name="Callaghan M."/>
            <person name="Ray J."/>
            <person name="Liu H."/>
            <person name="Kuehl J.V."/>
            <person name="Melnyk R.A."/>
            <person name="Lamson J.S."/>
            <person name="Suh Y."/>
            <person name="Carlson H.K."/>
            <person name="Esquivel Z."/>
            <person name="Sadeeshkumar H."/>
            <person name="Chakraborty R."/>
            <person name="Zane G.M."/>
            <person name="Rubin B.E."/>
            <person name="Wall J.D."/>
            <person name="Visel A."/>
            <person name="Bristow J."/>
            <person name="Blow M.J."/>
            <person name="Arkin A.P."/>
            <person name="Deutschbauer A.M."/>
        </authorList>
    </citation>
    <scope>NUCLEOTIDE SEQUENCE [LARGE SCALE GENOMIC DNA]</scope>
    <source>
        <strain evidence="3 4">FW300-N2E3</strain>
    </source>
</reference>
<dbReference type="RefSeq" id="WP_054596188.1">
    <property type="nucleotide sequence ID" value="NZ_CP012830.1"/>
</dbReference>
<dbReference type="Proteomes" id="UP000066487">
    <property type="component" value="Chromosome"/>
</dbReference>
<evidence type="ECO:0008006" key="5">
    <source>
        <dbReference type="Google" id="ProtNLM"/>
    </source>
</evidence>